<dbReference type="Gene3D" id="3.40.605.10">
    <property type="entry name" value="Aldehyde Dehydrogenase, Chain A, domain 1"/>
    <property type="match status" value="1"/>
</dbReference>
<protein>
    <submittedName>
        <fullName evidence="4">NAD-dependent succinate-semialdehyde dehydrogenase</fullName>
    </submittedName>
</protein>
<dbReference type="PANTHER" id="PTHR43353">
    <property type="entry name" value="SUCCINATE-SEMIALDEHYDE DEHYDROGENASE, MITOCHONDRIAL"/>
    <property type="match status" value="1"/>
</dbReference>
<dbReference type="FunFam" id="3.40.605.10:FF:000007">
    <property type="entry name" value="NAD/NADP-dependent betaine aldehyde dehydrogenase"/>
    <property type="match status" value="1"/>
</dbReference>
<dbReference type="InterPro" id="IPR016161">
    <property type="entry name" value="Ald_DH/histidinol_DH"/>
</dbReference>
<feature type="domain" description="Aldehyde dehydrogenase" evidence="3">
    <location>
        <begin position="18"/>
        <end position="472"/>
    </location>
</feature>
<reference evidence="4 5" key="1">
    <citation type="submission" date="2017-12" db="EMBL/GenBank/DDBJ databases">
        <title>Anaerobic carbon monoxide metabolism by Pleomorphomonas carboxyditropha sp. nov., a new mesophilic hydrogenogenic carboxidotroph.</title>
        <authorList>
            <person name="Esquivel-Elizondo S."/>
            <person name="Krajmalnik-Brown R."/>
        </authorList>
    </citation>
    <scope>NUCLEOTIDE SEQUENCE [LARGE SCALE GENOMIC DNA]</scope>
    <source>
        <strain evidence="4 5">R5-392</strain>
    </source>
</reference>
<accession>A0A1I4V4V8</accession>
<keyword evidence="2" id="KW-0560">Oxidoreductase</keyword>
<dbReference type="OrthoDB" id="9812625at2"/>
<dbReference type="InterPro" id="IPR015590">
    <property type="entry name" value="Aldehyde_DH_dom"/>
</dbReference>
<sequence>MTSMFQLLIDGTSREGSEGKTVPVVNPATGETFGDVAYASARDLDEALSAATRGLMSWQAVPPWERGRILKDAARRLRDDIDRIAHVITREQGKPLAEARVEIERSADFLEWGGEEARRIAGRIVPGRAPGQRIEIQPHPIGVVAAFTPWNFSMALAAKKFAGALGAGCSIICKPSQETPGSVIEMARALLAAGVHPAAIAVVFGEADQVSTQLIHAPEVAKITFTGSIPIGKRLAAAAGAVMKPVTMELGGHAPVIVCGDVDPEATAELLVEAKFMNAGQICLCPSRFFVEASIAERFTARFVELAAALRVGDGADPETQMGPLANERRVAAIAGLVEDARTRGATILTGGRRIGERGNFYAPTVLTDVPPDAAILHEEPFGPVAPILPFTDEAAMLAQANGLEFGLSSYVFTRDEARLRRLVDALRYGVVGVNGGLTHQPEAPLGGWKESGIDTEGGIEILDPYQITKHVNLQ</sequence>
<dbReference type="InterPro" id="IPR050740">
    <property type="entry name" value="Aldehyde_DH_Superfamily"/>
</dbReference>
<dbReference type="Pfam" id="PF00171">
    <property type="entry name" value="Aldedh"/>
    <property type="match status" value="1"/>
</dbReference>
<keyword evidence="5" id="KW-1185">Reference proteome</keyword>
<dbReference type="Gene3D" id="3.40.309.10">
    <property type="entry name" value="Aldehyde Dehydrogenase, Chain A, domain 2"/>
    <property type="match status" value="1"/>
</dbReference>
<dbReference type="EMBL" id="PJNW01000018">
    <property type="protein sequence ID" value="PKR87451.1"/>
    <property type="molecule type" value="Genomic_DNA"/>
</dbReference>
<dbReference type="GO" id="GO:0016620">
    <property type="term" value="F:oxidoreductase activity, acting on the aldehyde or oxo group of donors, NAD or NADP as acceptor"/>
    <property type="evidence" value="ECO:0007669"/>
    <property type="project" value="InterPro"/>
</dbReference>
<gene>
    <name evidence="4" type="ORF">CXZ10_19805</name>
</gene>
<evidence type="ECO:0000313" key="4">
    <source>
        <dbReference type="EMBL" id="PKR87451.1"/>
    </source>
</evidence>
<proteinExistence type="inferred from homology"/>
<name>A0A1I4V4V8_9HYPH</name>
<dbReference type="RefSeq" id="WP_101291109.1">
    <property type="nucleotide sequence ID" value="NZ_FOUQ01000010.1"/>
</dbReference>
<organism evidence="4 5">
    <name type="scientific">Pleomorphomonas diazotrophica</name>
    <dbReference type="NCBI Taxonomy" id="1166257"/>
    <lineage>
        <taxon>Bacteria</taxon>
        <taxon>Pseudomonadati</taxon>
        <taxon>Pseudomonadota</taxon>
        <taxon>Alphaproteobacteria</taxon>
        <taxon>Hyphomicrobiales</taxon>
        <taxon>Pleomorphomonadaceae</taxon>
        <taxon>Pleomorphomonas</taxon>
    </lineage>
</organism>
<evidence type="ECO:0000259" key="3">
    <source>
        <dbReference type="Pfam" id="PF00171"/>
    </source>
</evidence>
<dbReference type="InterPro" id="IPR016162">
    <property type="entry name" value="Ald_DH_N"/>
</dbReference>
<comment type="similarity">
    <text evidence="1">Belongs to the aldehyde dehydrogenase family.</text>
</comment>
<dbReference type="PROSITE" id="PS00070">
    <property type="entry name" value="ALDEHYDE_DEHYDR_CYS"/>
    <property type="match status" value="1"/>
</dbReference>
<dbReference type="Proteomes" id="UP000233491">
    <property type="component" value="Unassembled WGS sequence"/>
</dbReference>
<dbReference type="CDD" id="cd07103">
    <property type="entry name" value="ALDH_F5_SSADH_GabD"/>
    <property type="match status" value="1"/>
</dbReference>
<comment type="caution">
    <text evidence="4">The sequence shown here is derived from an EMBL/GenBank/DDBJ whole genome shotgun (WGS) entry which is preliminary data.</text>
</comment>
<dbReference type="FunFam" id="3.40.309.10:FF:000009">
    <property type="entry name" value="Aldehyde dehydrogenase A"/>
    <property type="match status" value="1"/>
</dbReference>
<dbReference type="InterPro" id="IPR016163">
    <property type="entry name" value="Ald_DH_C"/>
</dbReference>
<dbReference type="AlphaFoldDB" id="A0A1I4V4V8"/>
<dbReference type="PANTHER" id="PTHR43353:SF5">
    <property type="entry name" value="SUCCINATE-SEMIALDEHYDE DEHYDROGENASE, MITOCHONDRIAL"/>
    <property type="match status" value="1"/>
</dbReference>
<evidence type="ECO:0000313" key="5">
    <source>
        <dbReference type="Proteomes" id="UP000233491"/>
    </source>
</evidence>
<evidence type="ECO:0000256" key="1">
    <source>
        <dbReference type="ARBA" id="ARBA00009986"/>
    </source>
</evidence>
<dbReference type="SUPFAM" id="SSF53720">
    <property type="entry name" value="ALDH-like"/>
    <property type="match status" value="1"/>
</dbReference>
<dbReference type="InterPro" id="IPR016160">
    <property type="entry name" value="Ald_DH_CS_CYS"/>
</dbReference>
<evidence type="ECO:0000256" key="2">
    <source>
        <dbReference type="ARBA" id="ARBA00023002"/>
    </source>
</evidence>